<evidence type="ECO:0000313" key="1">
    <source>
        <dbReference type="EMBL" id="PNE40933.1"/>
    </source>
</evidence>
<dbReference type="AlphaFoldDB" id="A0A2N8PIQ4"/>
<dbReference type="Proteomes" id="UP000236047">
    <property type="component" value="Unassembled WGS sequence"/>
</dbReference>
<evidence type="ECO:0000313" key="2">
    <source>
        <dbReference type="Proteomes" id="UP000236047"/>
    </source>
</evidence>
<proteinExistence type="predicted"/>
<dbReference type="EMBL" id="LJSN01000002">
    <property type="protein sequence ID" value="PNE40933.1"/>
    <property type="molecule type" value="Genomic_DNA"/>
</dbReference>
<reference evidence="2" key="1">
    <citation type="submission" date="2015-09" db="EMBL/GenBank/DDBJ databases">
        <authorList>
            <person name="Graham D.E."/>
            <person name="Mahan K.M."/>
            <person name="Klingeman D.M."/>
            <person name="Fida T."/>
            <person name="Giannone R.J."/>
            <person name="Hettich R.L."/>
            <person name="Parry R.J."/>
            <person name="Spain J.C."/>
        </authorList>
    </citation>
    <scope>NUCLEOTIDE SEQUENCE [LARGE SCALE GENOMIC DNA]</scope>
    <source>
        <strain evidence="2">JCM 4701</strain>
    </source>
</reference>
<gene>
    <name evidence="1" type="ORF">AOB60_09235</name>
</gene>
<accession>A0A2N8PIQ4</accession>
<protein>
    <submittedName>
        <fullName evidence="1">Uncharacterized protein</fullName>
    </submittedName>
</protein>
<sequence length="323" mass="34940">MHRTRPTVVYVHGNGNKVRSGLLKSQWDQALFGRDMADASRMAYWAALQYERPLPDFRVDALDGGPVTETESVAAAGAGVFDSPEEFVARTVQEARREAGAPASESRAVETPAEAAEGALVGWLREMTYLAETLGAAETGGHEGAEDDGALPLEVLPLPRPLRTAVFRELVRRTFQDVHAYFFGDRGPAIRQVVEDALPPPGAGPVVVVGHSLGSVAAYEVLREREQEVALLVTLGSPLAITEVRDQLARPPAVPAGVRAWRNVSDLRDLVALGHTLRPEYGPPERITDALVTNNSENHHGISQYLAQAAVREPVQRLFGQPA</sequence>
<name>A0A2N8PIQ4_STRNR</name>
<dbReference type="InterPro" id="IPR029058">
    <property type="entry name" value="AB_hydrolase_fold"/>
</dbReference>
<dbReference type="RefSeq" id="WP_073446235.1">
    <property type="nucleotide sequence ID" value="NZ_LJSN01000002.1"/>
</dbReference>
<comment type="caution">
    <text evidence="1">The sequence shown here is derived from an EMBL/GenBank/DDBJ whole genome shotgun (WGS) entry which is preliminary data.</text>
</comment>
<dbReference type="Gene3D" id="3.40.50.1820">
    <property type="entry name" value="alpha/beta hydrolase"/>
    <property type="match status" value="1"/>
</dbReference>
<keyword evidence="2" id="KW-1185">Reference proteome</keyword>
<dbReference type="SUPFAM" id="SSF53474">
    <property type="entry name" value="alpha/beta-Hydrolases"/>
    <property type="match status" value="1"/>
</dbReference>
<organism evidence="1 2">
    <name type="scientific">Streptomyces noursei</name>
    <name type="common">Streptomyces albulus</name>
    <dbReference type="NCBI Taxonomy" id="1971"/>
    <lineage>
        <taxon>Bacteria</taxon>
        <taxon>Bacillati</taxon>
        <taxon>Actinomycetota</taxon>
        <taxon>Actinomycetes</taxon>
        <taxon>Kitasatosporales</taxon>
        <taxon>Streptomycetaceae</taxon>
        <taxon>Streptomyces</taxon>
    </lineage>
</organism>